<protein>
    <submittedName>
        <fullName evidence="1">Uncharacterized protein</fullName>
    </submittedName>
</protein>
<evidence type="ECO:0000313" key="2">
    <source>
        <dbReference type="Proteomes" id="UP000001312"/>
    </source>
</evidence>
<name>A7EQ68_SCLS1</name>
<accession>A7EQ68</accession>
<evidence type="ECO:0000313" key="1">
    <source>
        <dbReference type="EMBL" id="EDO04984.1"/>
    </source>
</evidence>
<dbReference type="HOGENOM" id="CLU_1448538_0_0_1"/>
<dbReference type="InParanoid" id="A7EQ68"/>
<proteinExistence type="predicted"/>
<dbReference type="AlphaFoldDB" id="A7EQ68"/>
<dbReference type="Proteomes" id="UP000001312">
    <property type="component" value="Unassembled WGS sequence"/>
</dbReference>
<sequence length="187" mass="20694">MYIPLFLSPYWAQRPRSSSRKILSETNILALARFFSAGIKFPRILAGICQTINLAFLKAIQLEIGGILARALQGAVNVVTWWIRLRALNSGMKNALTILEKVEAQAERKDFASGARMRKLGIQIRASEIEKKAFSEKIQVLGSKEERLGGQIGRIRDSTSPSIRAVSSFEASRTAFVEALMQVVAEG</sequence>
<dbReference type="RefSeq" id="XP_001592021.1">
    <property type="nucleotide sequence ID" value="XM_001591971.1"/>
</dbReference>
<dbReference type="KEGG" id="ssl:SS1G_07468"/>
<gene>
    <name evidence="1" type="ORF">SS1G_07468</name>
</gene>
<keyword evidence="2" id="KW-1185">Reference proteome</keyword>
<organism evidence="1 2">
    <name type="scientific">Sclerotinia sclerotiorum (strain ATCC 18683 / 1980 / Ss-1)</name>
    <name type="common">White mold</name>
    <name type="synonym">Whetzelinia sclerotiorum</name>
    <dbReference type="NCBI Taxonomy" id="665079"/>
    <lineage>
        <taxon>Eukaryota</taxon>
        <taxon>Fungi</taxon>
        <taxon>Dikarya</taxon>
        <taxon>Ascomycota</taxon>
        <taxon>Pezizomycotina</taxon>
        <taxon>Leotiomycetes</taxon>
        <taxon>Helotiales</taxon>
        <taxon>Sclerotiniaceae</taxon>
        <taxon>Sclerotinia</taxon>
    </lineage>
</organism>
<reference evidence="2" key="1">
    <citation type="journal article" date="2011" name="PLoS Genet.">
        <title>Genomic analysis of the necrotrophic fungal pathogens Sclerotinia sclerotiorum and Botrytis cinerea.</title>
        <authorList>
            <person name="Amselem J."/>
            <person name="Cuomo C.A."/>
            <person name="van Kan J.A."/>
            <person name="Viaud M."/>
            <person name="Benito E.P."/>
            <person name="Couloux A."/>
            <person name="Coutinho P.M."/>
            <person name="de Vries R.P."/>
            <person name="Dyer P.S."/>
            <person name="Fillinger S."/>
            <person name="Fournier E."/>
            <person name="Gout L."/>
            <person name="Hahn M."/>
            <person name="Kohn L."/>
            <person name="Lapalu N."/>
            <person name="Plummer K.M."/>
            <person name="Pradier J.M."/>
            <person name="Quevillon E."/>
            <person name="Sharon A."/>
            <person name="Simon A."/>
            <person name="ten Have A."/>
            <person name="Tudzynski B."/>
            <person name="Tudzynski P."/>
            <person name="Wincker P."/>
            <person name="Andrew M."/>
            <person name="Anthouard V."/>
            <person name="Beever R.E."/>
            <person name="Beffa R."/>
            <person name="Benoit I."/>
            <person name="Bouzid O."/>
            <person name="Brault B."/>
            <person name="Chen Z."/>
            <person name="Choquer M."/>
            <person name="Collemare J."/>
            <person name="Cotton P."/>
            <person name="Danchin E.G."/>
            <person name="Da Silva C."/>
            <person name="Gautier A."/>
            <person name="Giraud C."/>
            <person name="Giraud T."/>
            <person name="Gonzalez C."/>
            <person name="Grossetete S."/>
            <person name="Guldener U."/>
            <person name="Henrissat B."/>
            <person name="Howlett B.J."/>
            <person name="Kodira C."/>
            <person name="Kretschmer M."/>
            <person name="Lappartient A."/>
            <person name="Leroch M."/>
            <person name="Levis C."/>
            <person name="Mauceli E."/>
            <person name="Neuveglise C."/>
            <person name="Oeser B."/>
            <person name="Pearson M."/>
            <person name="Poulain J."/>
            <person name="Poussereau N."/>
            <person name="Quesneville H."/>
            <person name="Rascle C."/>
            <person name="Schumacher J."/>
            <person name="Segurens B."/>
            <person name="Sexton A."/>
            <person name="Silva E."/>
            <person name="Sirven C."/>
            <person name="Soanes D.M."/>
            <person name="Talbot N.J."/>
            <person name="Templeton M."/>
            <person name="Yandava C."/>
            <person name="Yarden O."/>
            <person name="Zeng Q."/>
            <person name="Rollins J.A."/>
            <person name="Lebrun M.H."/>
            <person name="Dickman M."/>
        </authorList>
    </citation>
    <scope>NUCLEOTIDE SEQUENCE [LARGE SCALE GENOMIC DNA]</scope>
    <source>
        <strain evidence="2">ATCC 18683 / 1980 / Ss-1</strain>
    </source>
</reference>
<dbReference type="EMBL" id="CH476629">
    <property type="protein sequence ID" value="EDO04984.1"/>
    <property type="molecule type" value="Genomic_DNA"/>
</dbReference>
<dbReference type="GeneID" id="5488158"/>